<reference evidence="1" key="1">
    <citation type="submission" date="2014-11" db="EMBL/GenBank/DDBJ databases">
        <authorList>
            <person name="Amaro Gonzalez C."/>
        </authorList>
    </citation>
    <scope>NUCLEOTIDE SEQUENCE</scope>
</reference>
<dbReference type="EMBL" id="GBXM01038112">
    <property type="protein sequence ID" value="JAH70465.1"/>
    <property type="molecule type" value="Transcribed_RNA"/>
</dbReference>
<protein>
    <submittedName>
        <fullName evidence="1">Uncharacterized protein</fullName>
    </submittedName>
</protein>
<sequence length="34" mass="3799">MLVDACMFHGLFMLEILYVCRVSVGFLQGLSPHA</sequence>
<name>A0A0E9UZ51_ANGAN</name>
<organism evidence="1">
    <name type="scientific">Anguilla anguilla</name>
    <name type="common">European freshwater eel</name>
    <name type="synonym">Muraena anguilla</name>
    <dbReference type="NCBI Taxonomy" id="7936"/>
    <lineage>
        <taxon>Eukaryota</taxon>
        <taxon>Metazoa</taxon>
        <taxon>Chordata</taxon>
        <taxon>Craniata</taxon>
        <taxon>Vertebrata</taxon>
        <taxon>Euteleostomi</taxon>
        <taxon>Actinopterygii</taxon>
        <taxon>Neopterygii</taxon>
        <taxon>Teleostei</taxon>
        <taxon>Anguilliformes</taxon>
        <taxon>Anguillidae</taxon>
        <taxon>Anguilla</taxon>
    </lineage>
</organism>
<accession>A0A0E9UZ51</accession>
<dbReference type="AlphaFoldDB" id="A0A0E9UZ51"/>
<reference evidence="1" key="2">
    <citation type="journal article" date="2015" name="Fish Shellfish Immunol.">
        <title>Early steps in the European eel (Anguilla anguilla)-Vibrio vulnificus interaction in the gills: Role of the RtxA13 toxin.</title>
        <authorList>
            <person name="Callol A."/>
            <person name="Pajuelo D."/>
            <person name="Ebbesson L."/>
            <person name="Teles M."/>
            <person name="MacKenzie S."/>
            <person name="Amaro C."/>
        </authorList>
    </citation>
    <scope>NUCLEOTIDE SEQUENCE</scope>
</reference>
<evidence type="ECO:0000313" key="1">
    <source>
        <dbReference type="EMBL" id="JAH70465.1"/>
    </source>
</evidence>
<proteinExistence type="predicted"/>